<name>A0A9W8NDY6_9PEZI</name>
<feature type="transmembrane region" description="Helical" evidence="1">
    <location>
        <begin position="33"/>
        <end position="54"/>
    </location>
</feature>
<keyword evidence="1" id="KW-0472">Membrane</keyword>
<accession>A0A9W8NDY6</accession>
<dbReference type="EMBL" id="JANPWZ010000926">
    <property type="protein sequence ID" value="KAJ3570542.1"/>
    <property type="molecule type" value="Genomic_DNA"/>
</dbReference>
<dbReference type="Proteomes" id="UP001148614">
    <property type="component" value="Unassembled WGS sequence"/>
</dbReference>
<dbReference type="InterPro" id="IPR025363">
    <property type="entry name" value="DUF4267"/>
</dbReference>
<proteinExistence type="predicted"/>
<dbReference type="Pfam" id="PF14087">
    <property type="entry name" value="DUF4267"/>
    <property type="match status" value="1"/>
</dbReference>
<comment type="caution">
    <text evidence="2">The sequence shown here is derived from an EMBL/GenBank/DDBJ whole genome shotgun (WGS) entry which is preliminary data.</text>
</comment>
<dbReference type="VEuPathDB" id="FungiDB:F4678DRAFT_439959"/>
<evidence type="ECO:0000313" key="2">
    <source>
        <dbReference type="EMBL" id="KAJ3570542.1"/>
    </source>
</evidence>
<feature type="transmembrane region" description="Helical" evidence="1">
    <location>
        <begin position="90"/>
        <end position="107"/>
    </location>
</feature>
<organism evidence="2 3">
    <name type="scientific">Xylaria arbuscula</name>
    <dbReference type="NCBI Taxonomy" id="114810"/>
    <lineage>
        <taxon>Eukaryota</taxon>
        <taxon>Fungi</taxon>
        <taxon>Dikarya</taxon>
        <taxon>Ascomycota</taxon>
        <taxon>Pezizomycotina</taxon>
        <taxon>Sordariomycetes</taxon>
        <taxon>Xylariomycetidae</taxon>
        <taxon>Xylariales</taxon>
        <taxon>Xylariaceae</taxon>
        <taxon>Xylaria</taxon>
    </lineage>
</organism>
<keyword evidence="1" id="KW-1133">Transmembrane helix</keyword>
<evidence type="ECO:0000313" key="3">
    <source>
        <dbReference type="Proteomes" id="UP001148614"/>
    </source>
</evidence>
<sequence>MTFGGMWSLFNARDSMLEFGLPRRIANIRGTASVFQVGNARTTVIGLLVFYFYLRNQFAVVDTIMAITGAYCGLIDSYVVWREGNGKKALFRLLSSGVLSAWGYWGLTAGW</sequence>
<keyword evidence="3" id="KW-1185">Reference proteome</keyword>
<evidence type="ECO:0000256" key="1">
    <source>
        <dbReference type="SAM" id="Phobius"/>
    </source>
</evidence>
<feature type="transmembrane region" description="Helical" evidence="1">
    <location>
        <begin position="60"/>
        <end position="81"/>
    </location>
</feature>
<reference evidence="2" key="1">
    <citation type="submission" date="2022-07" db="EMBL/GenBank/DDBJ databases">
        <title>Genome Sequence of Xylaria arbuscula.</title>
        <authorList>
            <person name="Buettner E."/>
        </authorList>
    </citation>
    <scope>NUCLEOTIDE SEQUENCE</scope>
    <source>
        <strain evidence="2">VT107</strain>
    </source>
</reference>
<dbReference type="AlphaFoldDB" id="A0A9W8NDY6"/>
<protein>
    <submittedName>
        <fullName evidence="2">Uncharacterized protein</fullName>
    </submittedName>
</protein>
<keyword evidence="1" id="KW-0812">Transmembrane</keyword>
<gene>
    <name evidence="2" type="ORF">NPX13_g5695</name>
</gene>